<organism evidence="4 5">
    <name type="scientific">Trichogramma kaykai</name>
    <dbReference type="NCBI Taxonomy" id="54128"/>
    <lineage>
        <taxon>Eukaryota</taxon>
        <taxon>Metazoa</taxon>
        <taxon>Ecdysozoa</taxon>
        <taxon>Arthropoda</taxon>
        <taxon>Hexapoda</taxon>
        <taxon>Insecta</taxon>
        <taxon>Pterygota</taxon>
        <taxon>Neoptera</taxon>
        <taxon>Endopterygota</taxon>
        <taxon>Hymenoptera</taxon>
        <taxon>Apocrita</taxon>
        <taxon>Proctotrupomorpha</taxon>
        <taxon>Chalcidoidea</taxon>
        <taxon>Trichogrammatidae</taxon>
        <taxon>Trichogramma</taxon>
    </lineage>
</organism>
<dbReference type="InterPro" id="IPR001878">
    <property type="entry name" value="Znf_CCHC"/>
</dbReference>
<dbReference type="Proteomes" id="UP001627154">
    <property type="component" value="Unassembled WGS sequence"/>
</dbReference>
<feature type="region of interest" description="Disordered" evidence="2">
    <location>
        <begin position="19"/>
        <end position="49"/>
    </location>
</feature>
<proteinExistence type="predicted"/>
<dbReference type="EMBL" id="JBJJXI010000060">
    <property type="protein sequence ID" value="KAL3397965.1"/>
    <property type="molecule type" value="Genomic_DNA"/>
</dbReference>
<keyword evidence="1" id="KW-0863">Zinc-finger</keyword>
<feature type="compositionally biased region" description="Polar residues" evidence="2">
    <location>
        <begin position="98"/>
        <end position="109"/>
    </location>
</feature>
<dbReference type="AlphaFoldDB" id="A0ABD2WYR6"/>
<evidence type="ECO:0000256" key="2">
    <source>
        <dbReference type="SAM" id="MobiDB-lite"/>
    </source>
</evidence>
<evidence type="ECO:0000313" key="5">
    <source>
        <dbReference type="Proteomes" id="UP001627154"/>
    </source>
</evidence>
<evidence type="ECO:0000259" key="3">
    <source>
        <dbReference type="PROSITE" id="PS50158"/>
    </source>
</evidence>
<reference evidence="4 5" key="1">
    <citation type="journal article" date="2024" name="bioRxiv">
        <title>A reference genome for Trichogramma kaykai: A tiny desert-dwelling parasitoid wasp with competing sex-ratio distorters.</title>
        <authorList>
            <person name="Culotta J."/>
            <person name="Lindsey A.R."/>
        </authorList>
    </citation>
    <scope>NUCLEOTIDE SEQUENCE [LARGE SCALE GENOMIC DNA]</scope>
    <source>
        <strain evidence="4 5">KSX58</strain>
    </source>
</reference>
<keyword evidence="1" id="KW-0479">Metal-binding</keyword>
<accession>A0ABD2WYR6</accession>
<gene>
    <name evidence="4" type="ORF">TKK_008199</name>
</gene>
<dbReference type="Gene3D" id="4.10.60.10">
    <property type="entry name" value="Zinc finger, CCHC-type"/>
    <property type="match status" value="1"/>
</dbReference>
<sequence length="339" mass="38068">MRDIKIKNLRVRGGIIITTHPNTRPATQGRRPNESYKSKRRPEQKSSTEIKETINDAGTQHQQPSCDQLSDLPQVIPLTPDIIEYVPLRQPRAAVTGVQHNPSKSMTQCTVPPAPTSTPPTLASTIMTPEEQWESAIKKLREYTRKEIILDRHWDLRTQEISQQQEATSGRDEETVQQLVAVGEPLPIQVAPAAAPPAAPEAALPIVVPMAVPPVAPAEELIAERPPEPAEPARRFDLERALARQQEIVRREHQDLVCFRCQERGHVQRYCMSDNPGRYCYKCSAPGYDTMSCPYCAKYQKRAVENVPEGTLPSLLDLDFSHLTLVEDEEGRKKLVAKQ</sequence>
<name>A0ABD2WYR6_9HYME</name>
<dbReference type="GO" id="GO:0008270">
    <property type="term" value="F:zinc ion binding"/>
    <property type="evidence" value="ECO:0007669"/>
    <property type="project" value="UniProtKB-KW"/>
</dbReference>
<dbReference type="InterPro" id="IPR036875">
    <property type="entry name" value="Znf_CCHC_sf"/>
</dbReference>
<comment type="caution">
    <text evidence="4">The sequence shown here is derived from an EMBL/GenBank/DDBJ whole genome shotgun (WGS) entry which is preliminary data.</text>
</comment>
<evidence type="ECO:0000313" key="4">
    <source>
        <dbReference type="EMBL" id="KAL3397965.1"/>
    </source>
</evidence>
<keyword evidence="5" id="KW-1185">Reference proteome</keyword>
<dbReference type="PROSITE" id="PS50158">
    <property type="entry name" value="ZF_CCHC"/>
    <property type="match status" value="1"/>
</dbReference>
<evidence type="ECO:0000256" key="1">
    <source>
        <dbReference type="PROSITE-ProRule" id="PRU00047"/>
    </source>
</evidence>
<feature type="domain" description="CCHC-type" evidence="3">
    <location>
        <begin position="258"/>
        <end position="271"/>
    </location>
</feature>
<feature type="region of interest" description="Disordered" evidence="2">
    <location>
        <begin position="96"/>
        <end position="120"/>
    </location>
</feature>
<dbReference type="SUPFAM" id="SSF57756">
    <property type="entry name" value="Retrovirus zinc finger-like domains"/>
    <property type="match status" value="1"/>
</dbReference>
<protein>
    <recommendedName>
        <fullName evidence="3">CCHC-type domain-containing protein</fullName>
    </recommendedName>
</protein>
<feature type="compositionally biased region" description="Basic and acidic residues" evidence="2">
    <location>
        <begin position="31"/>
        <end position="49"/>
    </location>
</feature>
<keyword evidence="1" id="KW-0862">Zinc</keyword>